<dbReference type="KEGG" id="abat:CFX1CAM_0095"/>
<dbReference type="GO" id="GO:0016831">
    <property type="term" value="F:carboxy-lyase activity"/>
    <property type="evidence" value="ECO:0007669"/>
    <property type="project" value="InterPro"/>
</dbReference>
<feature type="domain" description="Amidohydrolase-related" evidence="2">
    <location>
        <begin position="4"/>
        <end position="245"/>
    </location>
</feature>
<dbReference type="Proteomes" id="UP000195514">
    <property type="component" value="Chromosome I"/>
</dbReference>
<sequence length="249" mass="28855">MITDCHTHFGIPWVDRDGDNPENWLKIPEMYGVKKFYLYGHYNIYREKSVQADNDRLARITKKYPETFTPVASVWPQAEQDSVTEVLRCIEELNFKLLKFHPWIQGFSLAHPTMKKICDIAGQYKVPIIFHDGTPCYSLPEQIAGLARQFPKTTFILGHGGILWAWRSALEAMRQPNIWTMLCGSTMLAFEMFCEKTDTDRLLWGSDYGFSLIDSVGYRLHELTEARIPVPIIEKILTVNPTRLLEMSY</sequence>
<organism evidence="3 4">
    <name type="scientific">Candidatus Brevifilum fermentans</name>
    <dbReference type="NCBI Taxonomy" id="1986204"/>
    <lineage>
        <taxon>Bacteria</taxon>
        <taxon>Bacillati</taxon>
        <taxon>Chloroflexota</taxon>
        <taxon>Anaerolineae</taxon>
        <taxon>Anaerolineales</taxon>
        <taxon>Anaerolineaceae</taxon>
        <taxon>Candidatus Brevifilum</taxon>
    </lineage>
</organism>
<reference evidence="4" key="1">
    <citation type="submission" date="2017-05" db="EMBL/GenBank/DDBJ databases">
        <authorList>
            <person name="Kirkegaard R."/>
            <person name="Mcilroy J S."/>
        </authorList>
    </citation>
    <scope>NUCLEOTIDE SEQUENCE [LARGE SCALE GENOMIC DNA]</scope>
</reference>
<dbReference type="GO" id="GO:0016787">
    <property type="term" value="F:hydrolase activity"/>
    <property type="evidence" value="ECO:0007669"/>
    <property type="project" value="InterPro"/>
</dbReference>
<evidence type="ECO:0000313" key="3">
    <source>
        <dbReference type="EMBL" id="SMX53161.1"/>
    </source>
</evidence>
<dbReference type="InterPro" id="IPR032465">
    <property type="entry name" value="ACMSD"/>
</dbReference>
<dbReference type="InterPro" id="IPR032466">
    <property type="entry name" value="Metal_Hydrolase"/>
</dbReference>
<dbReference type="Gene3D" id="3.20.20.140">
    <property type="entry name" value="Metal-dependent hydrolases"/>
    <property type="match status" value="1"/>
</dbReference>
<accession>A0A1Y6K0J2</accession>
<name>A0A1Y6K0J2_9CHLR</name>
<proteinExistence type="predicted"/>
<evidence type="ECO:0000259" key="2">
    <source>
        <dbReference type="Pfam" id="PF04909"/>
    </source>
</evidence>
<evidence type="ECO:0000256" key="1">
    <source>
        <dbReference type="ARBA" id="ARBA00023239"/>
    </source>
</evidence>
<keyword evidence="4" id="KW-1185">Reference proteome</keyword>
<gene>
    <name evidence="3" type="ORF">CFX1CAM_0095</name>
</gene>
<dbReference type="InterPro" id="IPR006680">
    <property type="entry name" value="Amidohydro-rel"/>
</dbReference>
<dbReference type="GO" id="GO:0005737">
    <property type="term" value="C:cytoplasm"/>
    <property type="evidence" value="ECO:0007669"/>
    <property type="project" value="TreeGrafter"/>
</dbReference>
<dbReference type="AlphaFoldDB" id="A0A1Y6K0J2"/>
<dbReference type="PANTHER" id="PTHR21240:SF28">
    <property type="entry name" value="ISO-OROTATE DECARBOXYLASE (EUROFUNG)"/>
    <property type="match status" value="1"/>
</dbReference>
<dbReference type="GO" id="GO:0019748">
    <property type="term" value="P:secondary metabolic process"/>
    <property type="evidence" value="ECO:0007669"/>
    <property type="project" value="TreeGrafter"/>
</dbReference>
<dbReference type="RefSeq" id="WP_087861119.1">
    <property type="nucleotide sequence ID" value="NZ_LT859958.1"/>
</dbReference>
<dbReference type="Pfam" id="PF04909">
    <property type="entry name" value="Amidohydro_2"/>
    <property type="match status" value="1"/>
</dbReference>
<protein>
    <recommendedName>
        <fullName evidence="2">Amidohydrolase-related domain-containing protein</fullName>
    </recommendedName>
</protein>
<dbReference type="SUPFAM" id="SSF51556">
    <property type="entry name" value="Metallo-dependent hydrolases"/>
    <property type="match status" value="1"/>
</dbReference>
<dbReference type="OrthoDB" id="9777673at2"/>
<evidence type="ECO:0000313" key="4">
    <source>
        <dbReference type="Proteomes" id="UP000195514"/>
    </source>
</evidence>
<dbReference type="PANTHER" id="PTHR21240">
    <property type="entry name" value="2-AMINO-3-CARBOXYLMUCONATE-6-SEMIALDEHYDE DECARBOXYLASE"/>
    <property type="match status" value="1"/>
</dbReference>
<dbReference type="EMBL" id="LT859958">
    <property type="protein sequence ID" value="SMX53161.1"/>
    <property type="molecule type" value="Genomic_DNA"/>
</dbReference>
<keyword evidence="1" id="KW-0456">Lyase</keyword>